<dbReference type="EMBL" id="MU793308">
    <property type="protein sequence ID" value="KAJ3786685.1"/>
    <property type="molecule type" value="Genomic_DNA"/>
</dbReference>
<name>A0AA38L669_9AGAR</name>
<dbReference type="Proteomes" id="UP001163798">
    <property type="component" value="Unassembled WGS sequence"/>
</dbReference>
<evidence type="ECO:0000256" key="1">
    <source>
        <dbReference type="SAM" id="SignalP"/>
    </source>
</evidence>
<protein>
    <submittedName>
        <fullName evidence="2">Uncharacterized protein</fullName>
    </submittedName>
</protein>
<comment type="caution">
    <text evidence="2">The sequence shown here is derived from an EMBL/GenBank/DDBJ whole genome shotgun (WGS) entry which is preliminary data.</text>
</comment>
<gene>
    <name evidence="2" type="ORF">GGU10DRAFT_165342</name>
</gene>
<reference evidence="2" key="1">
    <citation type="submission" date="2022-08" db="EMBL/GenBank/DDBJ databases">
        <authorList>
            <consortium name="DOE Joint Genome Institute"/>
            <person name="Min B."/>
            <person name="Riley R."/>
            <person name="Sierra-Patev S."/>
            <person name="Naranjo-Ortiz M."/>
            <person name="Looney B."/>
            <person name="Konkel Z."/>
            <person name="Slot J.C."/>
            <person name="Sakamoto Y."/>
            <person name="Steenwyk J.L."/>
            <person name="Rokas A."/>
            <person name="Carro J."/>
            <person name="Camarero S."/>
            <person name="Ferreira P."/>
            <person name="Molpeceres G."/>
            <person name="Ruiz-Duenas F.J."/>
            <person name="Serrano A."/>
            <person name="Henrissat B."/>
            <person name="Drula E."/>
            <person name="Hughes K.W."/>
            <person name="Mata J.L."/>
            <person name="Ishikawa N.K."/>
            <person name="Vargas-Isla R."/>
            <person name="Ushijima S."/>
            <person name="Smith C.A."/>
            <person name="Ahrendt S."/>
            <person name="Andreopoulos W."/>
            <person name="He G."/>
            <person name="Labutti K."/>
            <person name="Lipzen A."/>
            <person name="Ng V."/>
            <person name="Sandor L."/>
            <person name="Barry K."/>
            <person name="Martinez A.T."/>
            <person name="Xiao Y."/>
            <person name="Gibbons J.G."/>
            <person name="Terashima K."/>
            <person name="Hibbett D.S."/>
            <person name="Grigoriev I.V."/>
        </authorList>
    </citation>
    <scope>NUCLEOTIDE SEQUENCE</scope>
    <source>
        <strain evidence="2">TFB10291</strain>
    </source>
</reference>
<evidence type="ECO:0000313" key="2">
    <source>
        <dbReference type="EMBL" id="KAJ3786685.1"/>
    </source>
</evidence>
<organism evidence="2 3">
    <name type="scientific">Lentinula aff. detonsa</name>
    <dbReference type="NCBI Taxonomy" id="2804958"/>
    <lineage>
        <taxon>Eukaryota</taxon>
        <taxon>Fungi</taxon>
        <taxon>Dikarya</taxon>
        <taxon>Basidiomycota</taxon>
        <taxon>Agaricomycotina</taxon>
        <taxon>Agaricomycetes</taxon>
        <taxon>Agaricomycetidae</taxon>
        <taxon>Agaricales</taxon>
        <taxon>Marasmiineae</taxon>
        <taxon>Omphalotaceae</taxon>
        <taxon>Lentinula</taxon>
    </lineage>
</organism>
<feature type="chain" id="PRO_5041232531" evidence="1">
    <location>
        <begin position="22"/>
        <end position="162"/>
    </location>
</feature>
<evidence type="ECO:0000313" key="3">
    <source>
        <dbReference type="Proteomes" id="UP001163798"/>
    </source>
</evidence>
<feature type="signal peptide" evidence="1">
    <location>
        <begin position="1"/>
        <end position="21"/>
    </location>
</feature>
<sequence>MLLIPTRVVAIAFALFTMVASIPVSPTDPLEINPDKPSLVQIRSQGKSKAPPNSLIVWITFAQGISGTSSTPMQNRAEGVVKGGMAESTDNYALRRNRVLRFRNAYTGNLRAGQPIQFKAEDEWLEGYCHPYCLGSVAFRGVGQFYGRLEHEASQYPALPNP</sequence>
<dbReference type="AlphaFoldDB" id="A0AA38L669"/>
<keyword evidence="1" id="KW-0732">Signal</keyword>
<keyword evidence="3" id="KW-1185">Reference proteome</keyword>
<proteinExistence type="predicted"/>
<accession>A0AA38L669</accession>